<name>A2DLI6_TRIV3</name>
<dbReference type="VEuPathDB" id="TrichDB:TVAGG3_0013320"/>
<dbReference type="RefSeq" id="XP_001579790.1">
    <property type="nucleotide sequence ID" value="XM_001579740.1"/>
</dbReference>
<dbReference type="EMBL" id="DS113215">
    <property type="protein sequence ID" value="EAY18804.1"/>
    <property type="molecule type" value="Genomic_DNA"/>
</dbReference>
<evidence type="ECO:0000313" key="1">
    <source>
        <dbReference type="EMBL" id="EAY18804.1"/>
    </source>
</evidence>
<dbReference type="OrthoDB" id="10577307at2759"/>
<keyword evidence="2" id="KW-1185">Reference proteome</keyword>
<dbReference type="Proteomes" id="UP000001542">
    <property type="component" value="Unassembled WGS sequence"/>
</dbReference>
<organism evidence="1 2">
    <name type="scientific">Trichomonas vaginalis (strain ATCC PRA-98 / G3)</name>
    <dbReference type="NCBI Taxonomy" id="412133"/>
    <lineage>
        <taxon>Eukaryota</taxon>
        <taxon>Metamonada</taxon>
        <taxon>Parabasalia</taxon>
        <taxon>Trichomonadida</taxon>
        <taxon>Trichomonadidae</taxon>
        <taxon>Trichomonas</taxon>
    </lineage>
</organism>
<accession>A2DLI6</accession>
<evidence type="ECO:0000313" key="2">
    <source>
        <dbReference type="Proteomes" id="UP000001542"/>
    </source>
</evidence>
<reference evidence="1" key="2">
    <citation type="journal article" date="2007" name="Science">
        <title>Draft genome sequence of the sexually transmitted pathogen Trichomonas vaginalis.</title>
        <authorList>
            <person name="Carlton J.M."/>
            <person name="Hirt R.P."/>
            <person name="Silva J.C."/>
            <person name="Delcher A.L."/>
            <person name="Schatz M."/>
            <person name="Zhao Q."/>
            <person name="Wortman J.R."/>
            <person name="Bidwell S.L."/>
            <person name="Alsmark U.C.M."/>
            <person name="Besteiro S."/>
            <person name="Sicheritz-Ponten T."/>
            <person name="Noel C.J."/>
            <person name="Dacks J.B."/>
            <person name="Foster P.G."/>
            <person name="Simillion C."/>
            <person name="Van de Peer Y."/>
            <person name="Miranda-Saavedra D."/>
            <person name="Barton G.J."/>
            <person name="Westrop G.D."/>
            <person name="Mueller S."/>
            <person name="Dessi D."/>
            <person name="Fiori P.L."/>
            <person name="Ren Q."/>
            <person name="Paulsen I."/>
            <person name="Zhang H."/>
            <person name="Bastida-Corcuera F.D."/>
            <person name="Simoes-Barbosa A."/>
            <person name="Brown M.T."/>
            <person name="Hayes R.D."/>
            <person name="Mukherjee M."/>
            <person name="Okumura C.Y."/>
            <person name="Schneider R."/>
            <person name="Smith A.J."/>
            <person name="Vanacova S."/>
            <person name="Villalvazo M."/>
            <person name="Haas B.J."/>
            <person name="Pertea M."/>
            <person name="Feldblyum T.V."/>
            <person name="Utterback T.R."/>
            <person name="Shu C.L."/>
            <person name="Osoegawa K."/>
            <person name="de Jong P.J."/>
            <person name="Hrdy I."/>
            <person name="Horvathova L."/>
            <person name="Zubacova Z."/>
            <person name="Dolezal P."/>
            <person name="Malik S.B."/>
            <person name="Logsdon J.M. Jr."/>
            <person name="Henze K."/>
            <person name="Gupta A."/>
            <person name="Wang C.C."/>
            <person name="Dunne R.L."/>
            <person name="Upcroft J.A."/>
            <person name="Upcroft P."/>
            <person name="White O."/>
            <person name="Salzberg S.L."/>
            <person name="Tang P."/>
            <person name="Chiu C.-H."/>
            <person name="Lee Y.-S."/>
            <person name="Embley T.M."/>
            <person name="Coombs G.H."/>
            <person name="Mottram J.C."/>
            <person name="Tachezy J."/>
            <person name="Fraser-Liggett C.M."/>
            <person name="Johnson P.J."/>
        </authorList>
    </citation>
    <scope>NUCLEOTIDE SEQUENCE [LARGE SCALE GENOMIC DNA]</scope>
    <source>
        <strain evidence="1">G3</strain>
    </source>
</reference>
<sequence length="686" mass="80658">MEEELELYHFLKKHVPQTSNESIVEFMENVEAKREKLVRIHRIITISPFLTSKISFEGLIPQLHYLPSFIFRPQEVIPPKISPQILQQVAQLYQMVQQDASNLFQAVLKLKGTTSFYFLIQSSIPSIYGFFSSKEHIQLAFPFYVNAVSIEDKSIATEILLPFFRTPCMYRFYESSVFSLSERMRSETRFKKGKLPDSILLYYQQILLQAIDSSLPLLTQSHTTLLKMMLQQWGETDFINFFINTLLYEFSATWFQNNSLELRIPILRSIFDLIINDEKIKSEICEKVQANTSNLELPNNYISFGHQYILILTTSADFVTVLNAYSQVKSIPMSIINAKADITNNFHLFWVKIFYRRNIPQIQINRPIVFSQTYKMPEGASDYERIFLHLESQTNDPYDQLINSKELGFVSNDVREYILRRTISYQVSQSRKFERMMEFRLCSKQLDRWIEISEAGLRLSITQIAEKAANMAFERGYKYMNFAFRKASTMFDERLLRQMQFLVLAQSYFSKYISGLEKDINKVNDWWFNLLQQKNTALDDIYIEFTTKSANGLFWECVEVLQTISLEDFKISFRNIMRVVRNIDQIATTHSHEREIMKTRSLLEKAVILGKSFNLLSIYLAIGPICMDNQAFKDLCTEEEQRYWVIFEALIFTLLNNETEMYTIISKVQEKLRNIEKDGDDSIEEN</sequence>
<gene>
    <name evidence="1" type="ORF">TVAG_268370</name>
</gene>
<protein>
    <submittedName>
        <fullName evidence="1">Uncharacterized protein</fullName>
    </submittedName>
</protein>
<dbReference type="AlphaFoldDB" id="A2DLI6"/>
<dbReference type="VEuPathDB" id="TrichDB:TVAG_268370"/>
<reference evidence="1" key="1">
    <citation type="submission" date="2006-10" db="EMBL/GenBank/DDBJ databases">
        <authorList>
            <person name="Amadeo P."/>
            <person name="Zhao Q."/>
            <person name="Wortman J."/>
            <person name="Fraser-Liggett C."/>
            <person name="Carlton J."/>
        </authorList>
    </citation>
    <scope>NUCLEOTIDE SEQUENCE</scope>
    <source>
        <strain evidence="1">G3</strain>
    </source>
</reference>
<proteinExistence type="predicted"/>
<dbReference type="InParanoid" id="A2DLI6"/>
<dbReference type="KEGG" id="tva:5464318"/>